<dbReference type="EMBL" id="NHYD01003752">
    <property type="protein sequence ID" value="PPQ73593.1"/>
    <property type="molecule type" value="Genomic_DNA"/>
</dbReference>
<protein>
    <recommendedName>
        <fullName evidence="2">Retrotransposon Copia-like N-terminal domain-containing protein</fullName>
    </recommendedName>
</protein>
<evidence type="ECO:0000256" key="1">
    <source>
        <dbReference type="SAM" id="MobiDB-lite"/>
    </source>
</evidence>
<gene>
    <name evidence="3" type="ORF">CVT25_005047</name>
</gene>
<dbReference type="Proteomes" id="UP000283269">
    <property type="component" value="Unassembled WGS sequence"/>
</dbReference>
<dbReference type="OrthoDB" id="3054003at2759"/>
<dbReference type="Pfam" id="PF14223">
    <property type="entry name" value="Retrotran_gag_2"/>
    <property type="match status" value="1"/>
</dbReference>
<dbReference type="Pfam" id="PF14244">
    <property type="entry name" value="Retrotran_gag_3"/>
    <property type="match status" value="1"/>
</dbReference>
<feature type="domain" description="Retrotransposon Copia-like N-terminal" evidence="2">
    <location>
        <begin position="20"/>
        <end position="53"/>
    </location>
</feature>
<dbReference type="AlphaFoldDB" id="A0A409W4Z9"/>
<dbReference type="InParanoid" id="A0A409W4Z9"/>
<dbReference type="STRING" id="93625.A0A409W4Z9"/>
<dbReference type="InterPro" id="IPR029472">
    <property type="entry name" value="Copia-like_N"/>
</dbReference>
<accession>A0A409W4Z9</accession>
<organism evidence="3 4">
    <name type="scientific">Psilocybe cyanescens</name>
    <dbReference type="NCBI Taxonomy" id="93625"/>
    <lineage>
        <taxon>Eukaryota</taxon>
        <taxon>Fungi</taxon>
        <taxon>Dikarya</taxon>
        <taxon>Basidiomycota</taxon>
        <taxon>Agaricomycotina</taxon>
        <taxon>Agaricomycetes</taxon>
        <taxon>Agaricomycetidae</taxon>
        <taxon>Agaricales</taxon>
        <taxon>Agaricineae</taxon>
        <taxon>Strophariaceae</taxon>
        <taxon>Psilocybe</taxon>
    </lineage>
</organism>
<reference evidence="3 4" key="1">
    <citation type="journal article" date="2018" name="Evol. Lett.">
        <title>Horizontal gene cluster transfer increased hallucinogenic mushroom diversity.</title>
        <authorList>
            <person name="Reynolds H.T."/>
            <person name="Vijayakumar V."/>
            <person name="Gluck-Thaler E."/>
            <person name="Korotkin H.B."/>
            <person name="Matheny P.B."/>
            <person name="Slot J.C."/>
        </authorList>
    </citation>
    <scope>NUCLEOTIDE SEQUENCE [LARGE SCALE GENOMIC DNA]</scope>
    <source>
        <strain evidence="3 4">2631</strain>
    </source>
</reference>
<sequence length="446" mass="48733">MSSNKSGGLAPPQLTDEDKFNGTNYTTWSKTIMMSARVRGARGYLEGTIPKPSPPTTNTPEQTSPPPSAKLAAISQSQSDADTIWPSLTPCPDEWDARDAWCLVAIIQNVKNPIGIGLKTDGTAAEAWKLLSDRYKTTTDLARVYAQRELRGTRMDEGDDFLAHLSNLHTKHKQAISVGTKIDDHDFREIILTLLPLSWDTIISTIGTSESSINTIIRLEMHWSRISGRGTLSMAIALKSTTKSDSYNKKVCTNPNCKRRGHLIADCYWKGGGKDGQFPAGFRQRGSQTGSANAATTATTSSTTSVTAAVATTKFYALTAMETIDYPAFVDDPKMSFIEVVPETLDHIQILNHSRINDHSPQVSHPVSIISNDGIHITDPADFPRYHIGQTNATNVNNTSESTYRVTMVPDTDVEEILGDVTVMMARDGDAQTPVVTYVNSVSFCD</sequence>
<feature type="region of interest" description="Disordered" evidence="1">
    <location>
        <begin position="1"/>
        <end position="23"/>
    </location>
</feature>
<evidence type="ECO:0000313" key="4">
    <source>
        <dbReference type="Proteomes" id="UP000283269"/>
    </source>
</evidence>
<name>A0A409W4Z9_PSICY</name>
<feature type="region of interest" description="Disordered" evidence="1">
    <location>
        <begin position="45"/>
        <end position="76"/>
    </location>
</feature>
<feature type="compositionally biased region" description="Pro residues" evidence="1">
    <location>
        <begin position="51"/>
        <end position="68"/>
    </location>
</feature>
<evidence type="ECO:0000313" key="3">
    <source>
        <dbReference type="EMBL" id="PPQ73593.1"/>
    </source>
</evidence>
<comment type="caution">
    <text evidence="3">The sequence shown here is derived from an EMBL/GenBank/DDBJ whole genome shotgun (WGS) entry which is preliminary data.</text>
</comment>
<proteinExistence type="predicted"/>
<feature type="region of interest" description="Disordered" evidence="1">
    <location>
        <begin position="279"/>
        <end position="299"/>
    </location>
</feature>
<keyword evidence="4" id="KW-1185">Reference proteome</keyword>
<evidence type="ECO:0000259" key="2">
    <source>
        <dbReference type="Pfam" id="PF14244"/>
    </source>
</evidence>